<evidence type="ECO:0000256" key="1">
    <source>
        <dbReference type="ARBA" id="ARBA00010792"/>
    </source>
</evidence>
<dbReference type="AlphaFoldDB" id="A0A841U172"/>
<keyword evidence="2" id="KW-1133">Transmembrane helix</keyword>
<keyword evidence="2" id="KW-0812">Transmembrane</keyword>
<dbReference type="PANTHER" id="PTHR42709">
    <property type="entry name" value="ALKALINE PHOSPHATASE LIKE PROTEIN"/>
    <property type="match status" value="1"/>
</dbReference>
<reference evidence="4 5" key="1">
    <citation type="submission" date="2020-08" db="EMBL/GenBank/DDBJ databases">
        <title>Cohnella phylogeny.</title>
        <authorList>
            <person name="Dunlap C."/>
        </authorList>
    </citation>
    <scope>NUCLEOTIDE SEQUENCE [LARGE SCALE GENOMIC DNA]</scope>
    <source>
        <strain evidence="4 5">DSM 25239</strain>
    </source>
</reference>
<evidence type="ECO:0000256" key="2">
    <source>
        <dbReference type="SAM" id="Phobius"/>
    </source>
</evidence>
<dbReference type="GO" id="GO:0005886">
    <property type="term" value="C:plasma membrane"/>
    <property type="evidence" value="ECO:0007669"/>
    <property type="project" value="TreeGrafter"/>
</dbReference>
<comment type="similarity">
    <text evidence="1">Belongs to the DedA family.</text>
</comment>
<proteinExistence type="inferred from homology"/>
<feature type="transmembrane region" description="Helical" evidence="2">
    <location>
        <begin position="174"/>
        <end position="193"/>
    </location>
</feature>
<gene>
    <name evidence="4" type="ORF">H7B90_23045</name>
</gene>
<dbReference type="InterPro" id="IPR051311">
    <property type="entry name" value="DedA_domain"/>
</dbReference>
<keyword evidence="2" id="KW-0472">Membrane</keyword>
<sequence length="219" mass="24893">MNLIAFVERLFDQYAYLVLLLGLPLDFIALPIPPGNSTLTYTGYLAYKGTLSLWPSLAAALGGAWIGVTVTYGIGRLAGMPLLNRYGKYLFIKPSFVERTQRYYERHGNRMLLFLFFVPGIRQFIGYFIGVLRVPYRAVLLYAYPGAALWVLFFFAIGYGFGEQWTLVLNVVERYLIYLSAGAALTVIGVLLFRKWRRAPRKNRRPSRNAKKAEPAEEA</sequence>
<dbReference type="InterPro" id="IPR032816">
    <property type="entry name" value="VTT_dom"/>
</dbReference>
<name>A0A841U172_9BACL</name>
<keyword evidence="5" id="KW-1185">Reference proteome</keyword>
<dbReference type="EMBL" id="JACJVR010000088">
    <property type="protein sequence ID" value="MBB6694276.1"/>
    <property type="molecule type" value="Genomic_DNA"/>
</dbReference>
<dbReference type="PANTHER" id="PTHR42709:SF9">
    <property type="entry name" value="ALKALINE PHOSPHATASE LIKE PROTEIN"/>
    <property type="match status" value="1"/>
</dbReference>
<feature type="domain" description="VTT" evidence="3">
    <location>
        <begin position="35"/>
        <end position="159"/>
    </location>
</feature>
<comment type="caution">
    <text evidence="4">The sequence shown here is derived from an EMBL/GenBank/DDBJ whole genome shotgun (WGS) entry which is preliminary data.</text>
</comment>
<protein>
    <submittedName>
        <fullName evidence="4">DedA family protein</fullName>
    </submittedName>
</protein>
<evidence type="ECO:0000259" key="3">
    <source>
        <dbReference type="Pfam" id="PF09335"/>
    </source>
</evidence>
<organism evidence="4 5">
    <name type="scientific">Cohnella xylanilytica</name>
    <dbReference type="NCBI Taxonomy" id="557555"/>
    <lineage>
        <taxon>Bacteria</taxon>
        <taxon>Bacillati</taxon>
        <taxon>Bacillota</taxon>
        <taxon>Bacilli</taxon>
        <taxon>Bacillales</taxon>
        <taxon>Paenibacillaceae</taxon>
        <taxon>Cohnella</taxon>
    </lineage>
</organism>
<evidence type="ECO:0000313" key="5">
    <source>
        <dbReference type="Proteomes" id="UP000553776"/>
    </source>
</evidence>
<evidence type="ECO:0000313" key="4">
    <source>
        <dbReference type="EMBL" id="MBB6694276.1"/>
    </source>
</evidence>
<feature type="transmembrane region" description="Helical" evidence="2">
    <location>
        <begin position="139"/>
        <end position="162"/>
    </location>
</feature>
<feature type="transmembrane region" description="Helical" evidence="2">
    <location>
        <begin position="53"/>
        <end position="74"/>
    </location>
</feature>
<dbReference type="Proteomes" id="UP000553776">
    <property type="component" value="Unassembled WGS sequence"/>
</dbReference>
<dbReference type="RefSeq" id="WP_185138247.1">
    <property type="nucleotide sequence ID" value="NZ_JACJVR010000088.1"/>
</dbReference>
<feature type="transmembrane region" description="Helical" evidence="2">
    <location>
        <begin position="14"/>
        <end position="32"/>
    </location>
</feature>
<dbReference type="Pfam" id="PF09335">
    <property type="entry name" value="VTT_dom"/>
    <property type="match status" value="1"/>
</dbReference>
<accession>A0A841U172</accession>
<feature type="transmembrane region" description="Helical" evidence="2">
    <location>
        <begin position="111"/>
        <end position="132"/>
    </location>
</feature>